<dbReference type="GO" id="GO:0008168">
    <property type="term" value="F:methyltransferase activity"/>
    <property type="evidence" value="ECO:0007669"/>
    <property type="project" value="UniProtKB-KW"/>
</dbReference>
<name>A0A2P7QHR8_9GAMM</name>
<proteinExistence type="predicted"/>
<dbReference type="CDD" id="cd06445">
    <property type="entry name" value="ATase"/>
    <property type="match status" value="1"/>
</dbReference>
<dbReference type="GO" id="GO:0032259">
    <property type="term" value="P:methylation"/>
    <property type="evidence" value="ECO:0007669"/>
    <property type="project" value="UniProtKB-KW"/>
</dbReference>
<gene>
    <name evidence="3" type="ORF">C7I36_15410</name>
</gene>
<sequence length="111" mass="12070">MPDPRLAILAVIRLIPPGKVASYGQLADLAGLPGRARLVGRVLATADSRDLPWHRVVSASGAPGLPANSEAAREQCRRLREEGVAWRGKRVDMKKHQWRPDLAAMLMLMGG</sequence>
<accession>A0A2P7QHR8</accession>
<evidence type="ECO:0000259" key="2">
    <source>
        <dbReference type="Pfam" id="PF01035"/>
    </source>
</evidence>
<keyword evidence="4" id="KW-1185">Reference proteome</keyword>
<dbReference type="PANTHER" id="PTHR42942">
    <property type="entry name" value="6-O-METHYLGUANINE DNA METHYLTRANSFERASE"/>
    <property type="match status" value="1"/>
</dbReference>
<evidence type="ECO:0000256" key="1">
    <source>
        <dbReference type="ARBA" id="ARBA00022763"/>
    </source>
</evidence>
<keyword evidence="3" id="KW-0808">Transferase</keyword>
<dbReference type="InterPro" id="IPR036217">
    <property type="entry name" value="MethylDNA_cys_MeTrfase_DNAb"/>
</dbReference>
<dbReference type="EMBL" id="PXYH01000027">
    <property type="protein sequence ID" value="PSJ37503.1"/>
    <property type="molecule type" value="Genomic_DNA"/>
</dbReference>
<dbReference type="InterPro" id="IPR052520">
    <property type="entry name" value="ATL_DNA_repair"/>
</dbReference>
<evidence type="ECO:0000313" key="3">
    <source>
        <dbReference type="EMBL" id="PSJ37503.1"/>
    </source>
</evidence>
<evidence type="ECO:0000313" key="4">
    <source>
        <dbReference type="Proteomes" id="UP000242181"/>
    </source>
</evidence>
<keyword evidence="1" id="KW-0227">DNA damage</keyword>
<reference evidence="3 4" key="1">
    <citation type="submission" date="2018-03" db="EMBL/GenBank/DDBJ databases">
        <title>The draft genome of Zobellella taiwanensis JCM 13381.</title>
        <authorList>
            <person name="Liu L."/>
            <person name="Li L."/>
            <person name="Wang T."/>
            <person name="Zhang X."/>
            <person name="Liang L."/>
        </authorList>
    </citation>
    <scope>NUCLEOTIDE SEQUENCE [LARGE SCALE GENOMIC DNA]</scope>
    <source>
        <strain evidence="3 4">JCM 13381</strain>
    </source>
</reference>
<comment type="caution">
    <text evidence="3">The sequence shown here is derived from an EMBL/GenBank/DDBJ whole genome shotgun (WGS) entry which is preliminary data.</text>
</comment>
<dbReference type="InterPro" id="IPR014048">
    <property type="entry name" value="MethylDNA_cys_MeTrfase_DNA-bd"/>
</dbReference>
<organism evidence="3 4">
    <name type="scientific">Zobellella taiwanensis</name>
    <dbReference type="NCBI Taxonomy" id="347535"/>
    <lineage>
        <taxon>Bacteria</taxon>
        <taxon>Pseudomonadati</taxon>
        <taxon>Pseudomonadota</taxon>
        <taxon>Gammaproteobacteria</taxon>
        <taxon>Aeromonadales</taxon>
        <taxon>Aeromonadaceae</taxon>
        <taxon>Zobellella</taxon>
    </lineage>
</organism>
<dbReference type="InterPro" id="IPR036388">
    <property type="entry name" value="WH-like_DNA-bd_sf"/>
</dbReference>
<dbReference type="GO" id="GO:0006281">
    <property type="term" value="P:DNA repair"/>
    <property type="evidence" value="ECO:0007669"/>
    <property type="project" value="InterPro"/>
</dbReference>
<protein>
    <submittedName>
        <fullName evidence="3">Cysteine methyltransferase</fullName>
    </submittedName>
</protein>
<dbReference type="Gene3D" id="1.10.10.10">
    <property type="entry name" value="Winged helix-like DNA-binding domain superfamily/Winged helix DNA-binding domain"/>
    <property type="match status" value="1"/>
</dbReference>
<dbReference type="OrthoDB" id="9132167at2"/>
<dbReference type="Proteomes" id="UP000242181">
    <property type="component" value="Unassembled WGS sequence"/>
</dbReference>
<dbReference type="RefSeq" id="WP_106454576.1">
    <property type="nucleotide sequence ID" value="NZ_PXYH01000027.1"/>
</dbReference>
<feature type="domain" description="Methylated-DNA-[protein]-cysteine S-methyltransferase DNA binding" evidence="2">
    <location>
        <begin position="7"/>
        <end position="84"/>
    </location>
</feature>
<dbReference type="Pfam" id="PF01035">
    <property type="entry name" value="DNA_binding_1"/>
    <property type="match status" value="1"/>
</dbReference>
<dbReference type="SUPFAM" id="SSF46767">
    <property type="entry name" value="Methylated DNA-protein cysteine methyltransferase, C-terminal domain"/>
    <property type="match status" value="1"/>
</dbReference>
<dbReference type="AlphaFoldDB" id="A0A2P7QHR8"/>
<dbReference type="PANTHER" id="PTHR42942:SF1">
    <property type="entry name" value="ALKYLTRANSFERASE-LIKE PROTEIN 1"/>
    <property type="match status" value="1"/>
</dbReference>
<keyword evidence="3" id="KW-0489">Methyltransferase</keyword>